<dbReference type="EMBL" id="CAXKWB010026219">
    <property type="protein sequence ID" value="CAL4129784.1"/>
    <property type="molecule type" value="Genomic_DNA"/>
</dbReference>
<name>A0AAV2RQG4_MEGNR</name>
<dbReference type="AlphaFoldDB" id="A0AAV2RQG4"/>
<reference evidence="2 3" key="1">
    <citation type="submission" date="2024-05" db="EMBL/GenBank/DDBJ databases">
        <authorList>
            <person name="Wallberg A."/>
        </authorList>
    </citation>
    <scope>NUCLEOTIDE SEQUENCE [LARGE SCALE GENOMIC DNA]</scope>
</reference>
<evidence type="ECO:0000256" key="1">
    <source>
        <dbReference type="SAM" id="MobiDB-lite"/>
    </source>
</evidence>
<feature type="region of interest" description="Disordered" evidence="1">
    <location>
        <begin position="303"/>
        <end position="332"/>
    </location>
</feature>
<dbReference type="Proteomes" id="UP001497623">
    <property type="component" value="Unassembled WGS sequence"/>
</dbReference>
<dbReference type="InterPro" id="IPR004245">
    <property type="entry name" value="DUF229"/>
</dbReference>
<dbReference type="PANTHER" id="PTHR10974:SF1">
    <property type="entry name" value="FI08016P-RELATED"/>
    <property type="match status" value="1"/>
</dbReference>
<sequence length="332" mass="37749">GVLNRTALLFLSDHGMRWGNIRSTYVGMLEERLPYVFLYLPHSFRDKYKQAFRNLQNNAHKLTSNYDIYETLLDIAHLRFMDLKYVNSTVNTTQRGISLFKNIPDTRTCGSAGIPTHFCTCQATQQVDMEDPVLKKGQNFLLSSINKDLKNHSLCMQFTHIKVITARISTSSHSLHHGSPTSSNNYLLQAKLMPGEAEVEATLQYDKLQNNFQLRGEISRINKYGNQSHCIKEDILRKLCICKDVLISIQRETTTLSTMASPTETTILLTTVKSTETTKNDNTQSDYDLEYLGNELLNSSLSHTSSIKEENESISNTDSKTSNSIDKFNLER</sequence>
<evidence type="ECO:0000313" key="3">
    <source>
        <dbReference type="Proteomes" id="UP001497623"/>
    </source>
</evidence>
<feature type="compositionally biased region" description="Polar residues" evidence="1">
    <location>
        <begin position="317"/>
        <end position="326"/>
    </location>
</feature>
<feature type="non-terminal residue" evidence="2">
    <location>
        <position position="332"/>
    </location>
</feature>
<feature type="non-terminal residue" evidence="2">
    <location>
        <position position="1"/>
    </location>
</feature>
<dbReference type="GO" id="GO:0005615">
    <property type="term" value="C:extracellular space"/>
    <property type="evidence" value="ECO:0007669"/>
    <property type="project" value="TreeGrafter"/>
</dbReference>
<accession>A0AAV2RQG4</accession>
<keyword evidence="3" id="KW-1185">Reference proteome</keyword>
<proteinExistence type="predicted"/>
<dbReference type="SUPFAM" id="SSF53649">
    <property type="entry name" value="Alkaline phosphatase-like"/>
    <property type="match status" value="1"/>
</dbReference>
<dbReference type="Pfam" id="PF02995">
    <property type="entry name" value="DUF229"/>
    <property type="match status" value="1"/>
</dbReference>
<dbReference type="InterPro" id="IPR017850">
    <property type="entry name" value="Alkaline_phosphatase_core_sf"/>
</dbReference>
<dbReference type="PANTHER" id="PTHR10974">
    <property type="entry name" value="FI08016P-RELATED"/>
    <property type="match status" value="1"/>
</dbReference>
<protein>
    <submittedName>
        <fullName evidence="2">Uncharacterized protein</fullName>
    </submittedName>
</protein>
<comment type="caution">
    <text evidence="2">The sequence shown here is derived from an EMBL/GenBank/DDBJ whole genome shotgun (WGS) entry which is preliminary data.</text>
</comment>
<organism evidence="2 3">
    <name type="scientific">Meganyctiphanes norvegica</name>
    <name type="common">Northern krill</name>
    <name type="synonym">Thysanopoda norvegica</name>
    <dbReference type="NCBI Taxonomy" id="48144"/>
    <lineage>
        <taxon>Eukaryota</taxon>
        <taxon>Metazoa</taxon>
        <taxon>Ecdysozoa</taxon>
        <taxon>Arthropoda</taxon>
        <taxon>Crustacea</taxon>
        <taxon>Multicrustacea</taxon>
        <taxon>Malacostraca</taxon>
        <taxon>Eumalacostraca</taxon>
        <taxon>Eucarida</taxon>
        <taxon>Euphausiacea</taxon>
        <taxon>Euphausiidae</taxon>
        <taxon>Meganyctiphanes</taxon>
    </lineage>
</organism>
<evidence type="ECO:0000313" key="2">
    <source>
        <dbReference type="EMBL" id="CAL4129784.1"/>
    </source>
</evidence>
<dbReference type="Gene3D" id="3.40.720.10">
    <property type="entry name" value="Alkaline Phosphatase, subunit A"/>
    <property type="match status" value="1"/>
</dbReference>
<gene>
    <name evidence="2" type="ORF">MNOR_LOCUS26359</name>
</gene>